<keyword evidence="1" id="KW-0472">Membrane</keyword>
<dbReference type="Proteomes" id="UP000037432">
    <property type="component" value="Unassembled WGS sequence"/>
</dbReference>
<keyword evidence="1" id="KW-1133">Transmembrane helix</keyword>
<reference evidence="2 3" key="1">
    <citation type="submission" date="2015-06" db="EMBL/GenBank/DDBJ databases">
        <authorList>
            <person name="Ju K.-S."/>
            <person name="Doroghazi J.R."/>
            <person name="Metcalf W.W."/>
        </authorList>
    </citation>
    <scope>NUCLEOTIDE SEQUENCE [LARGE SCALE GENOMIC DNA]</scope>
    <source>
        <strain evidence="2 3">NRRL 3414</strain>
    </source>
</reference>
<protein>
    <submittedName>
        <fullName evidence="2">Uncharacterized protein</fullName>
    </submittedName>
</protein>
<dbReference type="AlphaFoldDB" id="A0A0J8C243"/>
<evidence type="ECO:0000256" key="1">
    <source>
        <dbReference type="SAM" id="Phobius"/>
    </source>
</evidence>
<accession>A0A0J8C243</accession>
<name>A0A0J8C243_STRVR</name>
<sequence length="235" mass="26180">MSGAEAVLIVVWCGALTALVVWVNRRKARKKRETEEAYARLRSFAESRGWTYEEGVPSLVDAYQGAEPLPVKASGVMGDNVVSGTYRGFGFRAFEYRYYNSDVDSETTQVIVHSVWALNLGVEVPDLRVHRDGWFDTLMRGRAMELGIPQLDKDFHIVSRDEERARAVLLGGLAEFLTSDPRALEMPLRLHDGQLITSRAQTSLSSETFDEPLEYLVDAVGHLGVLSPARPPQAP</sequence>
<proteinExistence type="predicted"/>
<dbReference type="EMBL" id="LFNT01000032">
    <property type="protein sequence ID" value="KMS71825.1"/>
    <property type="molecule type" value="Genomic_DNA"/>
</dbReference>
<keyword evidence="1" id="KW-0812">Transmembrane</keyword>
<dbReference type="RefSeq" id="WP_048583744.1">
    <property type="nucleotide sequence ID" value="NZ_LFNT01000032.1"/>
</dbReference>
<evidence type="ECO:0000313" key="2">
    <source>
        <dbReference type="EMBL" id="KMS71825.1"/>
    </source>
</evidence>
<dbReference type="PATRIC" id="fig|1938.3.peg.3791"/>
<feature type="transmembrane region" description="Helical" evidence="1">
    <location>
        <begin position="6"/>
        <end position="23"/>
    </location>
</feature>
<gene>
    <name evidence="2" type="ORF">ACM01_25790</name>
</gene>
<organism evidence="2 3">
    <name type="scientific">Streptomyces viridochromogenes</name>
    <dbReference type="NCBI Taxonomy" id="1938"/>
    <lineage>
        <taxon>Bacteria</taxon>
        <taxon>Bacillati</taxon>
        <taxon>Actinomycetota</taxon>
        <taxon>Actinomycetes</taxon>
        <taxon>Kitasatosporales</taxon>
        <taxon>Streptomycetaceae</taxon>
        <taxon>Streptomyces</taxon>
    </lineage>
</organism>
<evidence type="ECO:0000313" key="3">
    <source>
        <dbReference type="Proteomes" id="UP000037432"/>
    </source>
</evidence>
<dbReference type="OrthoDB" id="3812641at2"/>
<comment type="caution">
    <text evidence="2">The sequence shown here is derived from an EMBL/GenBank/DDBJ whole genome shotgun (WGS) entry which is preliminary data.</text>
</comment>